<keyword evidence="4 8" id="KW-0863">Zinc-finger</keyword>
<keyword evidence="9" id="KW-0472">Membrane</keyword>
<dbReference type="InterPro" id="IPR001841">
    <property type="entry name" value="Znf_RING"/>
</dbReference>
<dbReference type="EMBL" id="JAGKQH010000004">
    <property type="protein sequence ID" value="KAG6600728.1"/>
    <property type="molecule type" value="Genomic_DNA"/>
</dbReference>
<dbReference type="AlphaFoldDB" id="A0AAV6NMG1"/>
<evidence type="ECO:0000256" key="6">
    <source>
        <dbReference type="ARBA" id="ARBA00022833"/>
    </source>
</evidence>
<dbReference type="GO" id="GO:0061630">
    <property type="term" value="F:ubiquitin protein ligase activity"/>
    <property type="evidence" value="ECO:0007669"/>
    <property type="project" value="UniProtKB-EC"/>
</dbReference>
<comment type="catalytic activity">
    <reaction evidence="1">
        <text>S-ubiquitinyl-[E2 ubiquitin-conjugating enzyme]-L-cysteine + [acceptor protein]-L-lysine = [E2 ubiquitin-conjugating enzyme]-L-cysteine + N(6)-ubiquitinyl-[acceptor protein]-L-lysine.</text>
        <dbReference type="EC" id="2.3.2.27"/>
    </reaction>
</comment>
<name>A0AAV6NMG1_9ROSI</name>
<evidence type="ECO:0000259" key="10">
    <source>
        <dbReference type="PROSITE" id="PS50089"/>
    </source>
</evidence>
<dbReference type="SMART" id="SM00184">
    <property type="entry name" value="RING"/>
    <property type="match status" value="1"/>
</dbReference>
<feature type="domain" description="RING-type" evidence="10">
    <location>
        <begin position="100"/>
        <end position="142"/>
    </location>
</feature>
<organism evidence="11 12">
    <name type="scientific">Cucurbita argyrosperma subsp. sororia</name>
    <dbReference type="NCBI Taxonomy" id="37648"/>
    <lineage>
        <taxon>Eukaryota</taxon>
        <taxon>Viridiplantae</taxon>
        <taxon>Streptophyta</taxon>
        <taxon>Embryophyta</taxon>
        <taxon>Tracheophyta</taxon>
        <taxon>Spermatophyta</taxon>
        <taxon>Magnoliopsida</taxon>
        <taxon>eudicotyledons</taxon>
        <taxon>Gunneridae</taxon>
        <taxon>Pentapetalae</taxon>
        <taxon>rosids</taxon>
        <taxon>fabids</taxon>
        <taxon>Cucurbitales</taxon>
        <taxon>Cucurbitaceae</taxon>
        <taxon>Cucurbiteae</taxon>
        <taxon>Cucurbita</taxon>
    </lineage>
</organism>
<evidence type="ECO:0000256" key="8">
    <source>
        <dbReference type="PROSITE-ProRule" id="PRU00175"/>
    </source>
</evidence>
<evidence type="ECO:0000256" key="3">
    <source>
        <dbReference type="ARBA" id="ARBA00022723"/>
    </source>
</evidence>
<feature type="transmembrane region" description="Helical" evidence="9">
    <location>
        <begin position="6"/>
        <end position="28"/>
    </location>
</feature>
<feature type="non-terminal residue" evidence="11">
    <location>
        <position position="1"/>
    </location>
</feature>
<evidence type="ECO:0000256" key="2">
    <source>
        <dbReference type="ARBA" id="ARBA00012483"/>
    </source>
</evidence>
<accession>A0AAV6NMG1</accession>
<dbReference type="PANTHER" id="PTHR14155:SF610">
    <property type="entry name" value="OS01G0755700 PROTEIN"/>
    <property type="match status" value="1"/>
</dbReference>
<keyword evidence="9" id="KW-1133">Transmembrane helix</keyword>
<keyword evidence="5" id="KW-0833">Ubl conjugation pathway</keyword>
<evidence type="ECO:0000313" key="11">
    <source>
        <dbReference type="EMBL" id="KAG6600728.1"/>
    </source>
</evidence>
<evidence type="ECO:0000256" key="5">
    <source>
        <dbReference type="ARBA" id="ARBA00022786"/>
    </source>
</evidence>
<protein>
    <recommendedName>
        <fullName evidence="2">RING-type E3 ubiquitin transferase</fullName>
        <ecNumber evidence="2">2.3.2.27</ecNumber>
    </recommendedName>
</protein>
<dbReference type="GO" id="GO:0008270">
    <property type="term" value="F:zinc ion binding"/>
    <property type="evidence" value="ECO:0007669"/>
    <property type="project" value="UniProtKB-KW"/>
</dbReference>
<keyword evidence="6" id="KW-0862">Zinc</keyword>
<keyword evidence="3" id="KW-0479">Metal-binding</keyword>
<evidence type="ECO:0000256" key="4">
    <source>
        <dbReference type="ARBA" id="ARBA00022771"/>
    </source>
</evidence>
<evidence type="ECO:0000256" key="7">
    <source>
        <dbReference type="ARBA" id="ARBA00024209"/>
    </source>
</evidence>
<gene>
    <name evidence="11" type="primary">ATL19</name>
    <name evidence="11" type="ORF">SDJN03_05961</name>
</gene>
<dbReference type="PROSITE" id="PS50089">
    <property type="entry name" value="ZF_RING_2"/>
    <property type="match status" value="1"/>
</dbReference>
<dbReference type="EC" id="2.3.2.27" evidence="2"/>
<evidence type="ECO:0000256" key="9">
    <source>
        <dbReference type="SAM" id="Phobius"/>
    </source>
</evidence>
<dbReference type="PANTHER" id="PTHR14155">
    <property type="entry name" value="RING FINGER DOMAIN-CONTAINING"/>
    <property type="match status" value="1"/>
</dbReference>
<reference evidence="11 12" key="1">
    <citation type="journal article" date="2021" name="Hortic Res">
        <title>The domestication of Cucurbita argyrosperma as revealed by the genome of its wild relative.</title>
        <authorList>
            <person name="Barrera-Redondo J."/>
            <person name="Sanchez-de la Vega G."/>
            <person name="Aguirre-Liguori J.A."/>
            <person name="Castellanos-Morales G."/>
            <person name="Gutierrez-Guerrero Y.T."/>
            <person name="Aguirre-Dugua X."/>
            <person name="Aguirre-Planter E."/>
            <person name="Tenaillon M.I."/>
            <person name="Lira-Saade R."/>
            <person name="Eguiarte L.E."/>
        </authorList>
    </citation>
    <scope>NUCLEOTIDE SEQUENCE [LARGE SCALE GENOMIC DNA]</scope>
    <source>
        <strain evidence="11">JBR-2021</strain>
    </source>
</reference>
<evidence type="ECO:0000256" key="1">
    <source>
        <dbReference type="ARBA" id="ARBA00000900"/>
    </source>
</evidence>
<proteinExistence type="inferred from homology"/>
<sequence>MPIIVLFGFVLTVLVLFSFFSLCIYICFQCHTQGFIGATQTHRDNGHGMATRAATRAATVNPEELNHQTHRVMEKLTMPLVDYGCKENDGEVASSELNECAICLEAFGNRVSCRVFPNCKHMFHTHCIIKWLGINLTCPICRTHL</sequence>
<evidence type="ECO:0000313" key="12">
    <source>
        <dbReference type="Proteomes" id="UP000685013"/>
    </source>
</evidence>
<comment type="caution">
    <text evidence="11">The sequence shown here is derived from an EMBL/GenBank/DDBJ whole genome shotgun (WGS) entry which is preliminary data.</text>
</comment>
<dbReference type="Proteomes" id="UP000685013">
    <property type="component" value="Chromosome 4"/>
</dbReference>
<dbReference type="InterPro" id="IPR053238">
    <property type="entry name" value="RING-H2_zinc_finger"/>
</dbReference>
<dbReference type="Pfam" id="PF13639">
    <property type="entry name" value="zf-RING_2"/>
    <property type="match status" value="1"/>
</dbReference>
<keyword evidence="12" id="KW-1185">Reference proteome</keyword>
<comment type="similarity">
    <text evidence="7">Belongs to the RING-type zinc finger family. ATL subfamily.</text>
</comment>
<keyword evidence="9" id="KW-0812">Transmembrane</keyword>